<feature type="domain" description="F-box" evidence="1">
    <location>
        <begin position="1"/>
        <end position="46"/>
    </location>
</feature>
<dbReference type="Pfam" id="PF00646">
    <property type="entry name" value="F-box"/>
    <property type="match status" value="1"/>
</dbReference>
<dbReference type="Proteomes" id="UP000886595">
    <property type="component" value="Unassembled WGS sequence"/>
</dbReference>
<dbReference type="InterPro" id="IPR036047">
    <property type="entry name" value="F-box-like_dom_sf"/>
</dbReference>
<name>A0A8X7S504_BRACI</name>
<dbReference type="SUPFAM" id="SSF81383">
    <property type="entry name" value="F-box domain"/>
    <property type="match status" value="1"/>
</dbReference>
<gene>
    <name evidence="2" type="ORF">Bca52824_036507</name>
</gene>
<accession>A0A8X7S504</accession>
<dbReference type="InterPro" id="IPR001810">
    <property type="entry name" value="F-box_dom"/>
</dbReference>
<comment type="caution">
    <text evidence="2">The sequence shown here is derived from an EMBL/GenBank/DDBJ whole genome shotgun (WGS) entry which is preliminary data.</text>
</comment>
<evidence type="ECO:0000313" key="3">
    <source>
        <dbReference type="Proteomes" id="UP000886595"/>
    </source>
</evidence>
<evidence type="ECO:0000313" key="2">
    <source>
        <dbReference type="EMBL" id="KAG2300035.1"/>
    </source>
</evidence>
<protein>
    <recommendedName>
        <fullName evidence="1">F-box domain-containing protein</fullName>
    </recommendedName>
</protein>
<dbReference type="SMART" id="SM00256">
    <property type="entry name" value="FBOX"/>
    <property type="match status" value="1"/>
</dbReference>
<proteinExistence type="predicted"/>
<dbReference type="PROSITE" id="PS50181">
    <property type="entry name" value="FBOX"/>
    <property type="match status" value="1"/>
</dbReference>
<dbReference type="Gene3D" id="1.20.1280.50">
    <property type="match status" value="1"/>
</dbReference>
<dbReference type="EMBL" id="JAAMPC010000008">
    <property type="protein sequence ID" value="KAG2300035.1"/>
    <property type="molecule type" value="Genomic_DNA"/>
</dbReference>
<sequence length="76" mass="9019">MLPDDLVELILEHVPVKPLLRFMSISKEWKLTIDSQRFNDRHLIRRKQLRGPDVLILSLSSEEELVDDRIFGWGHQ</sequence>
<organism evidence="2 3">
    <name type="scientific">Brassica carinata</name>
    <name type="common">Ethiopian mustard</name>
    <name type="synonym">Abyssinian cabbage</name>
    <dbReference type="NCBI Taxonomy" id="52824"/>
    <lineage>
        <taxon>Eukaryota</taxon>
        <taxon>Viridiplantae</taxon>
        <taxon>Streptophyta</taxon>
        <taxon>Embryophyta</taxon>
        <taxon>Tracheophyta</taxon>
        <taxon>Spermatophyta</taxon>
        <taxon>Magnoliopsida</taxon>
        <taxon>eudicotyledons</taxon>
        <taxon>Gunneridae</taxon>
        <taxon>Pentapetalae</taxon>
        <taxon>rosids</taxon>
        <taxon>malvids</taxon>
        <taxon>Brassicales</taxon>
        <taxon>Brassicaceae</taxon>
        <taxon>Brassiceae</taxon>
        <taxon>Brassica</taxon>
    </lineage>
</organism>
<dbReference type="AlphaFoldDB" id="A0A8X7S504"/>
<dbReference type="OrthoDB" id="1924677at2759"/>
<evidence type="ECO:0000259" key="1">
    <source>
        <dbReference type="PROSITE" id="PS50181"/>
    </source>
</evidence>
<reference evidence="2 3" key="1">
    <citation type="submission" date="2020-02" db="EMBL/GenBank/DDBJ databases">
        <authorList>
            <person name="Ma Q."/>
            <person name="Huang Y."/>
            <person name="Song X."/>
            <person name="Pei D."/>
        </authorList>
    </citation>
    <scope>NUCLEOTIDE SEQUENCE [LARGE SCALE GENOMIC DNA]</scope>
    <source>
        <strain evidence="2">Sxm20200214</strain>
        <tissue evidence="2">Leaf</tissue>
    </source>
</reference>
<keyword evidence="3" id="KW-1185">Reference proteome</keyword>